<dbReference type="EMBL" id="CP101637">
    <property type="protein sequence ID" value="WMT83121.1"/>
    <property type="molecule type" value="Genomic_DNA"/>
</dbReference>
<dbReference type="Gene3D" id="3.30.70.1400">
    <property type="entry name" value="Aminomethyltransferase beta-barrel domains"/>
    <property type="match status" value="1"/>
</dbReference>
<organism evidence="12 13">
    <name type="scientific">Terrisporobacter mayombei</name>
    <dbReference type="NCBI Taxonomy" id="1541"/>
    <lineage>
        <taxon>Bacteria</taxon>
        <taxon>Bacillati</taxon>
        <taxon>Bacillota</taxon>
        <taxon>Clostridia</taxon>
        <taxon>Peptostreptococcales</taxon>
        <taxon>Peptostreptococcaceae</taxon>
        <taxon>Terrisporobacter</taxon>
    </lineage>
</organism>
<dbReference type="Pfam" id="PF02347">
    <property type="entry name" value="GDC-P"/>
    <property type="match status" value="1"/>
</dbReference>
<dbReference type="InterPro" id="IPR006222">
    <property type="entry name" value="GCVT_N"/>
</dbReference>
<dbReference type="InterPro" id="IPR006223">
    <property type="entry name" value="GcvT"/>
</dbReference>
<evidence type="ECO:0000313" key="13">
    <source>
        <dbReference type="Proteomes" id="UP001235030"/>
    </source>
</evidence>
<comment type="similarity">
    <text evidence="8">Belongs to the GcvP family. N-terminal subunit subfamily.</text>
</comment>
<comment type="catalytic activity">
    <reaction evidence="6 8">
        <text>N(6)-[(R)-lipoyl]-L-lysyl-[glycine-cleavage complex H protein] + glycine + H(+) = N(6)-[(R)-S(8)-aminomethyldihydrolipoyl]-L-lysyl-[glycine-cleavage complex H protein] + CO2</text>
        <dbReference type="Rhea" id="RHEA:24304"/>
        <dbReference type="Rhea" id="RHEA-COMP:10494"/>
        <dbReference type="Rhea" id="RHEA-COMP:10495"/>
        <dbReference type="ChEBI" id="CHEBI:15378"/>
        <dbReference type="ChEBI" id="CHEBI:16526"/>
        <dbReference type="ChEBI" id="CHEBI:57305"/>
        <dbReference type="ChEBI" id="CHEBI:83099"/>
        <dbReference type="ChEBI" id="CHEBI:83143"/>
        <dbReference type="EC" id="1.4.4.2"/>
    </reaction>
</comment>
<dbReference type="InterPro" id="IPR015424">
    <property type="entry name" value="PyrdxlP-dep_Trfase"/>
</dbReference>
<dbReference type="InterPro" id="IPR049315">
    <property type="entry name" value="GDC-P_N"/>
</dbReference>
<dbReference type="HAMAP" id="MF_00259">
    <property type="entry name" value="GcvT"/>
    <property type="match status" value="1"/>
</dbReference>
<comment type="subunit">
    <text evidence="8">The glycine cleavage system is composed of four proteins: P, T, L and H. In this organism, the P 'protein' is a heterodimer of two subunits.</text>
</comment>
<reference evidence="12 13" key="1">
    <citation type="submission" date="2022-07" db="EMBL/GenBank/DDBJ databases">
        <title>Genome sequence of Terrisporobacter mayombei DSM6539.</title>
        <authorList>
            <person name="Boeer T."/>
            <person name="Bengelsdorf F.R."/>
            <person name="Daniel R."/>
            <person name="Poehlein A."/>
        </authorList>
    </citation>
    <scope>NUCLEOTIDE SEQUENCE [LARGE SCALE GENOMIC DNA]</scope>
    <source>
        <strain evidence="12 13">DSM 6539</strain>
    </source>
</reference>
<evidence type="ECO:0000256" key="7">
    <source>
        <dbReference type="HAMAP-Rule" id="MF_00259"/>
    </source>
</evidence>
<evidence type="ECO:0000256" key="4">
    <source>
        <dbReference type="ARBA" id="ARBA00023002"/>
    </source>
</evidence>
<gene>
    <name evidence="12" type="primary">gcvPA_2</name>
    <name evidence="8" type="synonym">gcvPA</name>
    <name evidence="7" type="synonym">gcvT</name>
    <name evidence="12" type="ORF">TEMA_36200</name>
</gene>
<keyword evidence="3 7" id="KW-0808">Transferase</keyword>
<comment type="function">
    <text evidence="1 8">The glycine cleavage system catalyzes the degradation of glycine. The P protein binds the alpha-amino group of glycine through its pyridoxal phosphate cofactor; CO(2) is released and the remaining methylamine moiety is then transferred to the lipoamide cofactor of the H protein.</text>
</comment>
<dbReference type="NCBIfam" id="NF001696">
    <property type="entry name" value="PRK00451.1"/>
    <property type="match status" value="1"/>
</dbReference>
<dbReference type="SUPFAM" id="SSF101790">
    <property type="entry name" value="Aminomethyltransferase beta-barrel domain"/>
    <property type="match status" value="1"/>
</dbReference>
<proteinExistence type="inferred from homology"/>
<name>A0ABY9Q543_9FIRM</name>
<evidence type="ECO:0000256" key="3">
    <source>
        <dbReference type="ARBA" id="ARBA00022679"/>
    </source>
</evidence>
<evidence type="ECO:0000313" key="12">
    <source>
        <dbReference type="EMBL" id="WMT83121.1"/>
    </source>
</evidence>
<dbReference type="InterPro" id="IPR013977">
    <property type="entry name" value="GcvT_C"/>
</dbReference>
<sequence>MIECMELKRTKLFSTHEKLNAKMFEFAGWEMPLEYISATKEHDYVRRSAGLFDVSHMGEVEVKGKEAFNFIQYLITNDITNLKAEEIIYSPMCYENGMTVDDLLVYMIKEENYLLVINAGNIDKDYEWIKRQSEKFDVNINNISNHVSQLAIQGPKAEEILSKLVNINLSDIEFYKFKNNIEICGEKCIISRTGYTGEDGFEIYCDENVVEKIWNDILEVGKQNITPAGLGARDTLRAEVNLPLYGHEISEEISPMEGGLGVFVKLNKQNFIGKEALIGLKSQETQKKLVAFEMQGKGMVRSGYEIEIDDKVIGFVTTGLKSPTLDKFIGMAIIDNNYAKIGSEIGVRVRKKLVSAVIVKRPFYKKQYKKTEIVKEEYKQYSYIPATREDEEKMLEACKVNTIDDLFSDIPDSLKLKKDLELEESKSELEVIQIVKNIADKNISTEQLTCFLGAGAYDHYVPSIIKHITSRSEFYTAYTPYQAEISQGTLQSIFEFQSMISEITKMDIANASMYDGATAAVEGCLLAVSKTRRKKVVVGKTVHPETRKILKTYIQFNDCEVVEVDYDRELGMTDLNRLNEVVDEDTACVLLQSPNFFGVIEDVDEVGQIAHDKKAMYVLSVNPITLSVLKSPGEVGADVAVGDAQPLGNTLNYGGPYVGFLAIKSGLIRKMPGRVVGQTVDRDGNRCYCLTLQTREQHVRREKATSNICSNQGLCALNSAIYMATMGKKGYEEVAMQNMQKSHYAAKKISEGEKFQLLFKGKFFNEFVVKSPIEIDELNKKLLENNILGGCDLGKDYPELSGCTMICVTEKRSVDEIDKLMRIMEGM</sequence>
<dbReference type="Pfam" id="PF01571">
    <property type="entry name" value="GCV_T"/>
    <property type="match status" value="1"/>
</dbReference>
<keyword evidence="2 7" id="KW-0032">Aminotransferase</keyword>
<dbReference type="PANTHER" id="PTHR42806:SF1">
    <property type="entry name" value="GLYCINE DEHYDROGENASE (DECARBOXYLATING)"/>
    <property type="match status" value="1"/>
</dbReference>
<dbReference type="HAMAP" id="MF_00712">
    <property type="entry name" value="GcvPA"/>
    <property type="match status" value="1"/>
</dbReference>
<protein>
    <recommendedName>
        <fullName evidence="7 8">Multifunctional fusion protein</fullName>
    </recommendedName>
    <domain>
        <recommendedName>
            <fullName evidence="8">Probable glycine dehydrogenase (decarboxylating) subunit 1</fullName>
            <ecNumber evidence="8">1.4.4.2</ecNumber>
        </recommendedName>
        <alternativeName>
            <fullName evidence="8">Glycine cleavage system P-protein subunit 1</fullName>
        </alternativeName>
        <alternativeName>
            <fullName evidence="8">Glycine decarboxylase subunit 1</fullName>
        </alternativeName>
        <alternativeName>
            <fullName evidence="8">Glycine dehydrogenase (aminomethyl-transferring) subunit 1</fullName>
        </alternativeName>
    </domain>
    <domain>
        <recommendedName>
            <fullName evidence="7">Aminomethyltransferase</fullName>
            <ecNumber evidence="7">2.1.2.10</ecNumber>
        </recommendedName>
        <alternativeName>
            <fullName evidence="7">Glycine cleavage system T protein</fullName>
        </alternativeName>
    </domain>
</protein>
<dbReference type="InterPro" id="IPR020581">
    <property type="entry name" value="GDC_P"/>
</dbReference>
<dbReference type="InterPro" id="IPR029043">
    <property type="entry name" value="GcvT/YgfZ_C"/>
</dbReference>
<dbReference type="InterPro" id="IPR027266">
    <property type="entry name" value="TrmE/GcvT-like"/>
</dbReference>
<dbReference type="Gene3D" id="3.90.1150.10">
    <property type="entry name" value="Aspartate Aminotransferase, domain 1"/>
    <property type="match status" value="1"/>
</dbReference>
<dbReference type="InterPro" id="IPR015421">
    <property type="entry name" value="PyrdxlP-dep_Trfase_major"/>
</dbReference>
<dbReference type="EC" id="1.4.4.2" evidence="8"/>
<evidence type="ECO:0000259" key="11">
    <source>
        <dbReference type="Pfam" id="PF08669"/>
    </source>
</evidence>
<dbReference type="RefSeq" id="WP_306665647.1">
    <property type="nucleotide sequence ID" value="NZ_CP101637.1"/>
</dbReference>
<dbReference type="InterPro" id="IPR023010">
    <property type="entry name" value="GcvPA"/>
</dbReference>
<evidence type="ECO:0000256" key="5">
    <source>
        <dbReference type="ARBA" id="ARBA00047665"/>
    </source>
</evidence>
<dbReference type="InterPro" id="IPR022903">
    <property type="entry name" value="GcvT_bac"/>
</dbReference>
<evidence type="ECO:0000259" key="10">
    <source>
        <dbReference type="Pfam" id="PF02347"/>
    </source>
</evidence>
<keyword evidence="13" id="KW-1185">Reference proteome</keyword>
<dbReference type="PANTHER" id="PTHR42806">
    <property type="entry name" value="GLYCINE CLEAVAGE SYSTEM P-PROTEIN"/>
    <property type="match status" value="1"/>
</dbReference>
<evidence type="ECO:0000256" key="1">
    <source>
        <dbReference type="ARBA" id="ARBA00003788"/>
    </source>
</evidence>
<dbReference type="InterPro" id="IPR015422">
    <property type="entry name" value="PyrdxlP-dep_Trfase_small"/>
</dbReference>
<dbReference type="GO" id="GO:0004375">
    <property type="term" value="F:glycine dehydrogenase (decarboxylating) activity"/>
    <property type="evidence" value="ECO:0007669"/>
    <property type="project" value="UniProtKB-EC"/>
</dbReference>
<dbReference type="NCBIfam" id="NF001567">
    <property type="entry name" value="PRK00389.1"/>
    <property type="match status" value="1"/>
</dbReference>
<dbReference type="Gene3D" id="4.10.1250.10">
    <property type="entry name" value="Aminomethyltransferase fragment"/>
    <property type="match status" value="1"/>
</dbReference>
<dbReference type="Gene3D" id="2.40.30.110">
    <property type="entry name" value="Aminomethyltransferase beta-barrel domains"/>
    <property type="match status" value="1"/>
</dbReference>
<accession>A0ABY9Q543</accession>
<keyword evidence="4 8" id="KW-0560">Oxidoreductase</keyword>
<feature type="domain" description="GCVT N-terminal" evidence="9">
    <location>
        <begin position="13"/>
        <end position="268"/>
    </location>
</feature>
<dbReference type="Gene3D" id="3.30.1360.120">
    <property type="entry name" value="Probable tRNA modification gtpase trme, domain 1"/>
    <property type="match status" value="1"/>
</dbReference>
<feature type="domain" description="Glycine cleavage system P-protein N-terminal" evidence="10">
    <location>
        <begin position="382"/>
        <end position="823"/>
    </location>
</feature>
<dbReference type="EC" id="2.1.2.10" evidence="7"/>
<dbReference type="Pfam" id="PF08669">
    <property type="entry name" value="GCV_T_C"/>
    <property type="match status" value="1"/>
</dbReference>
<dbReference type="Gene3D" id="3.40.640.10">
    <property type="entry name" value="Type I PLP-dependent aspartate aminotransferase-like (Major domain)"/>
    <property type="match status" value="1"/>
</dbReference>
<evidence type="ECO:0000256" key="2">
    <source>
        <dbReference type="ARBA" id="ARBA00022576"/>
    </source>
</evidence>
<comment type="similarity">
    <text evidence="7">Belongs to the GcvT family.</text>
</comment>
<evidence type="ECO:0000256" key="6">
    <source>
        <dbReference type="ARBA" id="ARBA00049026"/>
    </source>
</evidence>
<dbReference type="SUPFAM" id="SSF103025">
    <property type="entry name" value="Folate-binding domain"/>
    <property type="match status" value="1"/>
</dbReference>
<dbReference type="NCBIfam" id="TIGR00528">
    <property type="entry name" value="gcvT"/>
    <property type="match status" value="1"/>
</dbReference>
<feature type="domain" description="Aminomethyltransferase C-terminal" evidence="11">
    <location>
        <begin position="287"/>
        <end position="365"/>
    </location>
</feature>
<evidence type="ECO:0000256" key="8">
    <source>
        <dbReference type="HAMAP-Rule" id="MF_00712"/>
    </source>
</evidence>
<comment type="catalytic activity">
    <reaction evidence="5 7">
        <text>N(6)-[(R)-S(8)-aminomethyldihydrolipoyl]-L-lysyl-[protein] + (6S)-5,6,7,8-tetrahydrofolate = N(6)-[(R)-dihydrolipoyl]-L-lysyl-[protein] + (6R)-5,10-methylene-5,6,7,8-tetrahydrofolate + NH4(+)</text>
        <dbReference type="Rhea" id="RHEA:16945"/>
        <dbReference type="Rhea" id="RHEA-COMP:10475"/>
        <dbReference type="Rhea" id="RHEA-COMP:10492"/>
        <dbReference type="ChEBI" id="CHEBI:15636"/>
        <dbReference type="ChEBI" id="CHEBI:28938"/>
        <dbReference type="ChEBI" id="CHEBI:57453"/>
        <dbReference type="ChEBI" id="CHEBI:83100"/>
        <dbReference type="ChEBI" id="CHEBI:83143"/>
        <dbReference type="EC" id="2.1.2.10"/>
    </reaction>
</comment>
<dbReference type="CDD" id="cd00613">
    <property type="entry name" value="GDC-P"/>
    <property type="match status" value="1"/>
</dbReference>
<dbReference type="SUPFAM" id="SSF53383">
    <property type="entry name" value="PLP-dependent transferases"/>
    <property type="match status" value="1"/>
</dbReference>
<evidence type="ECO:0000259" key="9">
    <source>
        <dbReference type="Pfam" id="PF01571"/>
    </source>
</evidence>
<dbReference type="Proteomes" id="UP001235030">
    <property type="component" value="Chromosome"/>
</dbReference>